<name>A0ABC8XND2_9POAL</name>
<dbReference type="InterPro" id="IPR029466">
    <property type="entry name" value="NAM-associated_C"/>
</dbReference>
<evidence type="ECO:0000256" key="1">
    <source>
        <dbReference type="SAM" id="Coils"/>
    </source>
</evidence>
<reference evidence="5" key="1">
    <citation type="submission" date="2024-06" db="EMBL/GenBank/DDBJ databases">
        <authorList>
            <person name="Ryan C."/>
        </authorList>
    </citation>
    <scope>NUCLEOTIDE SEQUENCE [LARGE SCALE GENOMIC DNA]</scope>
</reference>
<evidence type="ECO:0000259" key="3">
    <source>
        <dbReference type="Pfam" id="PF14303"/>
    </source>
</evidence>
<feature type="coiled-coil region" evidence="1">
    <location>
        <begin position="235"/>
        <end position="303"/>
    </location>
</feature>
<keyword evidence="1" id="KW-0175">Coiled coil</keyword>
<feature type="compositionally biased region" description="Polar residues" evidence="2">
    <location>
        <begin position="164"/>
        <end position="178"/>
    </location>
</feature>
<keyword evidence="5" id="KW-1185">Reference proteome</keyword>
<dbReference type="Proteomes" id="UP001497457">
    <property type="component" value="Chromosome 14rd"/>
</dbReference>
<proteinExistence type="predicted"/>
<dbReference type="AlphaFoldDB" id="A0ABC8XND2"/>
<dbReference type="PANTHER" id="PTHR45125">
    <property type="entry name" value="F21J9.4-RELATED"/>
    <property type="match status" value="1"/>
</dbReference>
<dbReference type="EMBL" id="OZ075124">
    <property type="protein sequence ID" value="CAL4927537.1"/>
    <property type="molecule type" value="Genomic_DNA"/>
</dbReference>
<organism evidence="4 5">
    <name type="scientific">Urochloa decumbens</name>
    <dbReference type="NCBI Taxonomy" id="240449"/>
    <lineage>
        <taxon>Eukaryota</taxon>
        <taxon>Viridiplantae</taxon>
        <taxon>Streptophyta</taxon>
        <taxon>Embryophyta</taxon>
        <taxon>Tracheophyta</taxon>
        <taxon>Spermatophyta</taxon>
        <taxon>Magnoliopsida</taxon>
        <taxon>Liliopsida</taxon>
        <taxon>Poales</taxon>
        <taxon>Poaceae</taxon>
        <taxon>PACMAD clade</taxon>
        <taxon>Panicoideae</taxon>
        <taxon>Panicodae</taxon>
        <taxon>Paniceae</taxon>
        <taxon>Melinidinae</taxon>
        <taxon>Urochloa</taxon>
    </lineage>
</organism>
<feature type="region of interest" description="Disordered" evidence="2">
    <location>
        <begin position="154"/>
        <end position="216"/>
    </location>
</feature>
<dbReference type="Pfam" id="PF14303">
    <property type="entry name" value="NAM-associated"/>
    <property type="match status" value="1"/>
</dbReference>
<gene>
    <name evidence="4" type="ORF">URODEC1_LOCUS24623</name>
</gene>
<reference evidence="4 5" key="2">
    <citation type="submission" date="2024-10" db="EMBL/GenBank/DDBJ databases">
        <authorList>
            <person name="Ryan C."/>
        </authorList>
    </citation>
    <scope>NUCLEOTIDE SEQUENCE [LARGE SCALE GENOMIC DNA]</scope>
</reference>
<evidence type="ECO:0000313" key="5">
    <source>
        <dbReference type="Proteomes" id="UP001497457"/>
    </source>
</evidence>
<protein>
    <recommendedName>
        <fullName evidence="3">No apical meristem-associated C-terminal domain-containing protein</fullName>
    </recommendedName>
</protein>
<feature type="compositionally biased region" description="Basic and acidic residues" evidence="2">
    <location>
        <begin position="179"/>
        <end position="203"/>
    </location>
</feature>
<feature type="domain" description="No apical meristem-associated C-terminal" evidence="3">
    <location>
        <begin position="144"/>
        <end position="328"/>
    </location>
</feature>
<evidence type="ECO:0000256" key="2">
    <source>
        <dbReference type="SAM" id="MobiDB-lite"/>
    </source>
</evidence>
<accession>A0ABC8XND2</accession>
<evidence type="ECO:0000313" key="4">
    <source>
        <dbReference type="EMBL" id="CAL4927537.1"/>
    </source>
</evidence>
<dbReference type="PANTHER" id="PTHR45125:SF51">
    <property type="entry name" value="F21J9.4-RELATED"/>
    <property type="match status" value="1"/>
</dbReference>
<sequence length="338" mass="39576">MEQEMENWDPFVDTNVDNSEPELDTDDFQLGSLPVQQPIVEASAPVKGNKKRSKKFSEKEDLLLVSAWLEISMDPVQSIDQTRATYWQRIHDYYHEHKDFTSDRNITSLSHRWGIISASVSLFCGWYNQVQHKNQSGVTEQDKNMLRHTQKWLALPMNNKRQKTSSNASPRSCTPGTNESHHADKEEGPCHTSPRKERPDGKKKEKARRGKNPVSDGQTFYMEAMENIWTKKEKVEELKEIKKKERNDMRLAVETRRLELKNEVENKKLELMQEVENKKLELKQQAENRKLQELALKQRLDDEKIINIDLRGMSELQQKFYMDKQEEIITRRYGGGAS</sequence>
<feature type="region of interest" description="Disordered" evidence="2">
    <location>
        <begin position="1"/>
        <end position="28"/>
    </location>
</feature>